<proteinExistence type="predicted"/>
<dbReference type="EMBL" id="CM009754">
    <property type="protein sequence ID" value="PUZ51074.1"/>
    <property type="molecule type" value="Genomic_DNA"/>
</dbReference>
<keyword evidence="1" id="KW-0732">Signal</keyword>
<organism evidence="2 3">
    <name type="scientific">Panicum hallii var. hallii</name>
    <dbReference type="NCBI Taxonomy" id="1504633"/>
    <lineage>
        <taxon>Eukaryota</taxon>
        <taxon>Viridiplantae</taxon>
        <taxon>Streptophyta</taxon>
        <taxon>Embryophyta</taxon>
        <taxon>Tracheophyta</taxon>
        <taxon>Spermatophyta</taxon>
        <taxon>Magnoliopsida</taxon>
        <taxon>Liliopsida</taxon>
        <taxon>Poales</taxon>
        <taxon>Poaceae</taxon>
        <taxon>PACMAD clade</taxon>
        <taxon>Panicoideae</taxon>
        <taxon>Panicodae</taxon>
        <taxon>Paniceae</taxon>
        <taxon>Panicinae</taxon>
        <taxon>Panicum</taxon>
        <taxon>Panicum sect. Panicum</taxon>
    </lineage>
</organism>
<feature type="signal peptide" evidence="1">
    <location>
        <begin position="1"/>
        <end position="22"/>
    </location>
</feature>
<gene>
    <name evidence="2" type="ORF">GQ55_6G143400</name>
</gene>
<evidence type="ECO:0000256" key="1">
    <source>
        <dbReference type="SAM" id="SignalP"/>
    </source>
</evidence>
<evidence type="ECO:0000313" key="3">
    <source>
        <dbReference type="Proteomes" id="UP000244336"/>
    </source>
</evidence>
<dbReference type="Gramene" id="PUZ51074">
    <property type="protein sequence ID" value="PUZ51074"/>
    <property type="gene ID" value="GQ55_6G143400"/>
</dbReference>
<accession>A0A2T7D665</accession>
<reference evidence="2 3" key="1">
    <citation type="submission" date="2018-04" db="EMBL/GenBank/DDBJ databases">
        <title>WGS assembly of Panicum hallii var. hallii HAL2.</title>
        <authorList>
            <person name="Lovell J."/>
            <person name="Jenkins J."/>
            <person name="Lowry D."/>
            <person name="Mamidi S."/>
            <person name="Sreedasyam A."/>
            <person name="Weng X."/>
            <person name="Barry K."/>
            <person name="Bonette J."/>
            <person name="Campitelli B."/>
            <person name="Daum C."/>
            <person name="Gordon S."/>
            <person name="Gould B."/>
            <person name="Lipzen A."/>
            <person name="MacQueen A."/>
            <person name="Palacio-Mejia J."/>
            <person name="Plott C."/>
            <person name="Shakirov E."/>
            <person name="Shu S."/>
            <person name="Yoshinaga Y."/>
            <person name="Zane M."/>
            <person name="Rokhsar D."/>
            <person name="Grimwood J."/>
            <person name="Schmutz J."/>
            <person name="Juenger T."/>
        </authorList>
    </citation>
    <scope>NUCLEOTIDE SEQUENCE [LARGE SCALE GENOMIC DNA]</scope>
    <source>
        <strain evidence="3">cv. HAL2</strain>
    </source>
</reference>
<feature type="chain" id="PRO_5015513396" evidence="1">
    <location>
        <begin position="23"/>
        <end position="49"/>
    </location>
</feature>
<protein>
    <submittedName>
        <fullName evidence="2">Uncharacterized protein</fullName>
    </submittedName>
</protein>
<name>A0A2T7D665_9POAL</name>
<dbReference type="Proteomes" id="UP000244336">
    <property type="component" value="Chromosome 6"/>
</dbReference>
<evidence type="ECO:0000313" key="2">
    <source>
        <dbReference type="EMBL" id="PUZ51074.1"/>
    </source>
</evidence>
<sequence length="49" mass="5386">MKATQVLLVLALMVLFSHEGMASKESRSKAKCIPTVLRLGTSHFIPKIC</sequence>
<keyword evidence="3" id="KW-1185">Reference proteome</keyword>
<dbReference type="AlphaFoldDB" id="A0A2T7D665"/>